<gene>
    <name evidence="2" type="ORF">ACAOBT_LOCUS1179</name>
</gene>
<evidence type="ECO:0000256" key="1">
    <source>
        <dbReference type="SAM" id="Phobius"/>
    </source>
</evidence>
<keyword evidence="1" id="KW-1133">Transmembrane helix</keyword>
<dbReference type="AlphaFoldDB" id="A0A9P0NTJ5"/>
<protein>
    <submittedName>
        <fullName evidence="2">Uncharacterized protein</fullName>
    </submittedName>
</protein>
<proteinExistence type="predicted"/>
<keyword evidence="1" id="KW-0812">Transmembrane</keyword>
<reference evidence="2" key="1">
    <citation type="submission" date="2022-03" db="EMBL/GenBank/DDBJ databases">
        <authorList>
            <person name="Sayadi A."/>
        </authorList>
    </citation>
    <scope>NUCLEOTIDE SEQUENCE</scope>
</reference>
<keyword evidence="3" id="KW-1185">Reference proteome</keyword>
<evidence type="ECO:0000313" key="3">
    <source>
        <dbReference type="Proteomes" id="UP001152888"/>
    </source>
</evidence>
<dbReference type="EMBL" id="CAKOFQ010006661">
    <property type="protein sequence ID" value="CAH1955692.1"/>
    <property type="molecule type" value="Genomic_DNA"/>
</dbReference>
<organism evidence="2 3">
    <name type="scientific">Acanthoscelides obtectus</name>
    <name type="common">Bean weevil</name>
    <name type="synonym">Bruchus obtectus</name>
    <dbReference type="NCBI Taxonomy" id="200917"/>
    <lineage>
        <taxon>Eukaryota</taxon>
        <taxon>Metazoa</taxon>
        <taxon>Ecdysozoa</taxon>
        <taxon>Arthropoda</taxon>
        <taxon>Hexapoda</taxon>
        <taxon>Insecta</taxon>
        <taxon>Pterygota</taxon>
        <taxon>Neoptera</taxon>
        <taxon>Endopterygota</taxon>
        <taxon>Coleoptera</taxon>
        <taxon>Polyphaga</taxon>
        <taxon>Cucujiformia</taxon>
        <taxon>Chrysomeloidea</taxon>
        <taxon>Chrysomelidae</taxon>
        <taxon>Bruchinae</taxon>
        <taxon>Bruchini</taxon>
        <taxon>Acanthoscelides</taxon>
    </lineage>
</organism>
<comment type="caution">
    <text evidence="2">The sequence shown here is derived from an EMBL/GenBank/DDBJ whole genome shotgun (WGS) entry which is preliminary data.</text>
</comment>
<name>A0A9P0NTJ5_ACAOB</name>
<accession>A0A9P0NTJ5</accession>
<sequence>MEYIRNQRVVLQWEEDVVVFYITLLLWLWLMAALRYYSSR</sequence>
<feature type="transmembrane region" description="Helical" evidence="1">
    <location>
        <begin position="18"/>
        <end position="37"/>
    </location>
</feature>
<evidence type="ECO:0000313" key="2">
    <source>
        <dbReference type="EMBL" id="CAH1955692.1"/>
    </source>
</evidence>
<dbReference type="Proteomes" id="UP001152888">
    <property type="component" value="Unassembled WGS sequence"/>
</dbReference>
<keyword evidence="1" id="KW-0472">Membrane</keyword>